<dbReference type="InterPro" id="IPR013149">
    <property type="entry name" value="ADH-like_C"/>
</dbReference>
<keyword evidence="5" id="KW-0560">Oxidoreductase</keyword>
<dbReference type="PANTHER" id="PTHR43350:SF19">
    <property type="entry name" value="D-GULOSIDE 3-DEHYDROGENASE"/>
    <property type="match status" value="1"/>
</dbReference>
<comment type="similarity">
    <text evidence="2">Belongs to the zinc-containing alcohol dehydrogenase family.</text>
</comment>
<feature type="domain" description="Alcohol dehydrogenase-like C-terminal" evidence="6">
    <location>
        <begin position="185"/>
        <end position="296"/>
    </location>
</feature>
<sequence>MTVMKALLRFPGERKIMLADCPIPSLKPHSVLVRTSATVISPGTEFNQVKQTTASLMAKAWQRPDLVALTLKSLRSDGARQTFDRVQNRLGRPLPMGYCGAGVVHAVADGIADLACEQRVAIGGMDYANHAEWNVVPKNFACPVPDEVSDQKAAFTTLYALALHALRQGGTGIGDQIAVLGAGLIGQLVAQTALAAGARTSVIEPNLIRRKTAKTIGATGTYHAAQDAPGDQFDTVYICAPAQGNHTLIDDAARLCRDRGTIVCVGDVAPHGTRDILYVKEIDLRQVRSYGPGRYDPAYEEAGQDYPEGHVRWTVNRYMKAALDLMADGRLDPLPLITHDIMFDAIADHFTRGADADDLATVVHFAHSEIVQDNENDFRLTPSSGSLPCNEPARDRSVSLGLIGTGNYLGGSLLPLLRKHTRIDVLACASQSGLSALAAARKFRAAKPCSDVTDIMDNFEINSVIIATRHDSHATLADAALTAGKHVWLEKPIAITHDDLERLRARTANQKSVFMIGHNRRYAAMSQKLRKLLPGDAKQFHYRVRFKPLSLDHWLNRPDQGGRAIGEISHFIDLMTYLSGAKISDIACNWRDRKRGDSIWRVLFSDGSVGEVSYLHTTRNEPKEILEIAAQDFGATLHDWRRLQVNGKVVMRNWRARGKGQKNAINAFVTAVENGLPGPDTPSLNDEINLMERILAAANT</sequence>
<name>A0A2N3L700_9PROT</name>
<evidence type="ECO:0000256" key="5">
    <source>
        <dbReference type="ARBA" id="ARBA00023002"/>
    </source>
</evidence>
<keyword evidence="4" id="KW-0862">Zinc</keyword>
<dbReference type="Pfam" id="PF01408">
    <property type="entry name" value="GFO_IDH_MocA"/>
    <property type="match status" value="1"/>
</dbReference>
<dbReference type="AlphaFoldDB" id="A0A2N3L700"/>
<evidence type="ECO:0000256" key="3">
    <source>
        <dbReference type="ARBA" id="ARBA00022723"/>
    </source>
</evidence>
<evidence type="ECO:0000313" key="8">
    <source>
        <dbReference type="EMBL" id="PKR58552.1"/>
    </source>
</evidence>
<dbReference type="PANTHER" id="PTHR43350">
    <property type="entry name" value="NAD-DEPENDENT ALCOHOL DEHYDROGENASE"/>
    <property type="match status" value="1"/>
</dbReference>
<dbReference type="CDD" id="cd08255">
    <property type="entry name" value="2-desacetyl-2-hydroxyethyl_bacteriochlorophyllide_like"/>
    <property type="match status" value="1"/>
</dbReference>
<dbReference type="SUPFAM" id="SSF50129">
    <property type="entry name" value="GroES-like"/>
    <property type="match status" value="1"/>
</dbReference>
<dbReference type="EMBL" id="NXGX01000004">
    <property type="protein sequence ID" value="PKR58552.1"/>
    <property type="molecule type" value="Genomic_DNA"/>
</dbReference>
<gene>
    <name evidence="8" type="ORF">COO92_12560</name>
</gene>
<dbReference type="InterPro" id="IPR036291">
    <property type="entry name" value="NAD(P)-bd_dom_sf"/>
</dbReference>
<dbReference type="GO" id="GO:0000166">
    <property type="term" value="F:nucleotide binding"/>
    <property type="evidence" value="ECO:0007669"/>
    <property type="project" value="InterPro"/>
</dbReference>
<dbReference type="GO" id="GO:0046872">
    <property type="term" value="F:metal ion binding"/>
    <property type="evidence" value="ECO:0007669"/>
    <property type="project" value="UniProtKB-KW"/>
</dbReference>
<reference evidence="8 9" key="1">
    <citation type="submission" date="2017-09" db="EMBL/GenBank/DDBJ databases">
        <title>Biodiversity and function of Thalassospira species in the particle-attached aromatic-hydrocarbon-degrading consortia from the surface seawater of the China South Sea.</title>
        <authorList>
            <person name="Dong C."/>
            <person name="Lai Q."/>
            <person name="Shao Z."/>
        </authorList>
    </citation>
    <scope>NUCLEOTIDE SEQUENCE [LARGE SCALE GENOMIC DNA]</scope>
    <source>
        <strain evidence="8 9">139Z-12</strain>
    </source>
</reference>
<evidence type="ECO:0000256" key="1">
    <source>
        <dbReference type="ARBA" id="ARBA00001947"/>
    </source>
</evidence>
<dbReference type="GO" id="GO:0016491">
    <property type="term" value="F:oxidoreductase activity"/>
    <property type="evidence" value="ECO:0007669"/>
    <property type="project" value="UniProtKB-KW"/>
</dbReference>
<dbReference type="InterPro" id="IPR000683">
    <property type="entry name" value="Gfo/Idh/MocA-like_OxRdtase_N"/>
</dbReference>
<dbReference type="SUPFAM" id="SSF55347">
    <property type="entry name" value="Glyceraldehyde-3-phosphate dehydrogenase-like, C-terminal domain"/>
    <property type="match status" value="1"/>
</dbReference>
<protein>
    <recommendedName>
        <fullName evidence="10">Gfo/Idh/MocA-like oxidoreductase N-terminal domain-containing protein</fullName>
    </recommendedName>
</protein>
<proteinExistence type="inferred from homology"/>
<dbReference type="Gene3D" id="3.90.180.10">
    <property type="entry name" value="Medium-chain alcohol dehydrogenases, catalytic domain"/>
    <property type="match status" value="1"/>
</dbReference>
<comment type="cofactor">
    <cofactor evidence="1">
        <name>Zn(2+)</name>
        <dbReference type="ChEBI" id="CHEBI:29105"/>
    </cofactor>
</comment>
<evidence type="ECO:0000256" key="4">
    <source>
        <dbReference type="ARBA" id="ARBA00022833"/>
    </source>
</evidence>
<dbReference type="Proteomes" id="UP000233332">
    <property type="component" value="Unassembled WGS sequence"/>
</dbReference>
<keyword evidence="3" id="KW-0479">Metal-binding</keyword>
<organism evidence="8 9">
    <name type="scientific">Thalassospira lohafexi</name>
    <dbReference type="NCBI Taxonomy" id="744227"/>
    <lineage>
        <taxon>Bacteria</taxon>
        <taxon>Pseudomonadati</taxon>
        <taxon>Pseudomonadota</taxon>
        <taxon>Alphaproteobacteria</taxon>
        <taxon>Rhodospirillales</taxon>
        <taxon>Thalassospiraceae</taxon>
        <taxon>Thalassospira</taxon>
    </lineage>
</organism>
<evidence type="ECO:0008006" key="10">
    <source>
        <dbReference type="Google" id="ProtNLM"/>
    </source>
</evidence>
<dbReference type="Pfam" id="PF00107">
    <property type="entry name" value="ADH_zinc_N"/>
    <property type="match status" value="1"/>
</dbReference>
<evidence type="ECO:0000313" key="9">
    <source>
        <dbReference type="Proteomes" id="UP000233332"/>
    </source>
</evidence>
<dbReference type="InterPro" id="IPR011032">
    <property type="entry name" value="GroES-like_sf"/>
</dbReference>
<evidence type="ECO:0000259" key="6">
    <source>
        <dbReference type="Pfam" id="PF00107"/>
    </source>
</evidence>
<evidence type="ECO:0000256" key="2">
    <source>
        <dbReference type="ARBA" id="ARBA00008072"/>
    </source>
</evidence>
<accession>A0A2N3L700</accession>
<dbReference type="SUPFAM" id="SSF51735">
    <property type="entry name" value="NAD(P)-binding Rossmann-fold domains"/>
    <property type="match status" value="2"/>
</dbReference>
<dbReference type="Gene3D" id="3.30.360.10">
    <property type="entry name" value="Dihydrodipicolinate Reductase, domain 2"/>
    <property type="match status" value="1"/>
</dbReference>
<keyword evidence="9" id="KW-1185">Reference proteome</keyword>
<comment type="caution">
    <text evidence="8">The sequence shown here is derived from an EMBL/GenBank/DDBJ whole genome shotgun (WGS) entry which is preliminary data.</text>
</comment>
<feature type="domain" description="Gfo/Idh/MocA-like oxidoreductase N-terminal" evidence="7">
    <location>
        <begin position="400"/>
        <end position="518"/>
    </location>
</feature>
<evidence type="ECO:0000259" key="7">
    <source>
        <dbReference type="Pfam" id="PF01408"/>
    </source>
</evidence>
<dbReference type="Gene3D" id="3.40.50.720">
    <property type="entry name" value="NAD(P)-binding Rossmann-like Domain"/>
    <property type="match status" value="2"/>
</dbReference>